<dbReference type="PROSITE" id="PS51123">
    <property type="entry name" value="OMPA_2"/>
    <property type="match status" value="1"/>
</dbReference>
<feature type="domain" description="OmpA-like" evidence="6">
    <location>
        <begin position="197"/>
        <end position="312"/>
    </location>
</feature>
<reference evidence="7 8" key="1">
    <citation type="submission" date="2018-03" db="EMBL/GenBank/DDBJ databases">
        <authorList>
            <person name="Keele B.F."/>
        </authorList>
    </citation>
    <scope>NUCLEOTIDE SEQUENCE [LARGE SCALE GENOMIC DNA]</scope>
    <source>
        <strain evidence="7 8">CECT 8626</strain>
    </source>
</reference>
<evidence type="ECO:0000256" key="1">
    <source>
        <dbReference type="ARBA" id="ARBA00004442"/>
    </source>
</evidence>
<feature type="chain" id="PRO_5015313160" evidence="5">
    <location>
        <begin position="19"/>
        <end position="312"/>
    </location>
</feature>
<gene>
    <name evidence="7" type="primary">arfA_1</name>
    <name evidence="7" type="ORF">DEA8626_00225</name>
</gene>
<dbReference type="Proteomes" id="UP000244924">
    <property type="component" value="Unassembled WGS sequence"/>
</dbReference>
<dbReference type="SUPFAM" id="SSF103088">
    <property type="entry name" value="OmpA-like"/>
    <property type="match status" value="1"/>
</dbReference>
<keyword evidence="5" id="KW-0732">Signal</keyword>
<protein>
    <submittedName>
        <fullName evidence="7">Peptidoglycan-binding protein ArfA</fullName>
    </submittedName>
</protein>
<dbReference type="RefSeq" id="WP_108851231.1">
    <property type="nucleotide sequence ID" value="NZ_OMOQ01000001.1"/>
</dbReference>
<dbReference type="InterPro" id="IPR006665">
    <property type="entry name" value="OmpA-like"/>
</dbReference>
<feature type="signal peptide" evidence="5">
    <location>
        <begin position="1"/>
        <end position="18"/>
    </location>
</feature>
<dbReference type="InterPro" id="IPR036737">
    <property type="entry name" value="OmpA-like_sf"/>
</dbReference>
<evidence type="ECO:0000256" key="3">
    <source>
        <dbReference type="ARBA" id="ARBA00023237"/>
    </source>
</evidence>
<dbReference type="PANTHER" id="PTHR30329:SF21">
    <property type="entry name" value="LIPOPROTEIN YIAD-RELATED"/>
    <property type="match status" value="1"/>
</dbReference>
<dbReference type="Pfam" id="PF00691">
    <property type="entry name" value="OmpA"/>
    <property type="match status" value="1"/>
</dbReference>
<evidence type="ECO:0000313" key="7">
    <source>
        <dbReference type="EMBL" id="SPH16714.1"/>
    </source>
</evidence>
<accession>A0A2R8B259</accession>
<dbReference type="GO" id="GO:0009279">
    <property type="term" value="C:cell outer membrane"/>
    <property type="evidence" value="ECO:0007669"/>
    <property type="project" value="UniProtKB-SubCell"/>
</dbReference>
<keyword evidence="8" id="KW-1185">Reference proteome</keyword>
<comment type="subcellular location">
    <subcellularLocation>
        <location evidence="1">Cell outer membrane</location>
    </subcellularLocation>
</comment>
<dbReference type="EMBL" id="OMOQ01000001">
    <property type="protein sequence ID" value="SPH16714.1"/>
    <property type="molecule type" value="Genomic_DNA"/>
</dbReference>
<dbReference type="AlphaFoldDB" id="A0A2R8B259"/>
<evidence type="ECO:0000259" key="6">
    <source>
        <dbReference type="PROSITE" id="PS51123"/>
    </source>
</evidence>
<dbReference type="InterPro" id="IPR050330">
    <property type="entry name" value="Bact_OuterMem_StrucFunc"/>
</dbReference>
<dbReference type="InterPro" id="IPR006664">
    <property type="entry name" value="OMP_bac"/>
</dbReference>
<dbReference type="Gene3D" id="3.30.1330.60">
    <property type="entry name" value="OmpA-like domain"/>
    <property type="match status" value="1"/>
</dbReference>
<dbReference type="PRINTS" id="PR01021">
    <property type="entry name" value="OMPADOMAIN"/>
</dbReference>
<keyword evidence="3" id="KW-0998">Cell outer membrane</keyword>
<sequence>MKSLALALLMCVPAAALAAPTLVLPRQADRTAEEARAMGSYALPIGPWSDGQAETVATEGEVTQTAWRIRGADITTMALIAELRDQLIAEGFDVLFECETDACGGFDFRFSTRVLPEPEMHVDLGDFRFLSARRVAGPVPDYVSLLVSRSADSGFVQMTRVGAAMAKPAALAKPVPASARPPLPTDADGVTTALNNAGKVVLQDLAFDSGSARLSEGDFASLSALAAWLGRNPGRRIALVGHTDAEGSLDANVSLSRQRARSVMERLVSAHGVNPAQLSADGVGYLSPIASNLTPEGRTRNRRVEAMIASTH</sequence>
<evidence type="ECO:0000256" key="4">
    <source>
        <dbReference type="PROSITE-ProRule" id="PRU00473"/>
    </source>
</evidence>
<name>A0A2R8B259_9RHOB</name>
<dbReference type="OrthoDB" id="9792021at2"/>
<dbReference type="CDD" id="cd07185">
    <property type="entry name" value="OmpA_C-like"/>
    <property type="match status" value="1"/>
</dbReference>
<dbReference type="PANTHER" id="PTHR30329">
    <property type="entry name" value="STATOR ELEMENT OF FLAGELLAR MOTOR COMPLEX"/>
    <property type="match status" value="1"/>
</dbReference>
<keyword evidence="2 4" id="KW-0472">Membrane</keyword>
<evidence type="ECO:0000256" key="2">
    <source>
        <dbReference type="ARBA" id="ARBA00023136"/>
    </source>
</evidence>
<evidence type="ECO:0000313" key="8">
    <source>
        <dbReference type="Proteomes" id="UP000244924"/>
    </source>
</evidence>
<proteinExistence type="predicted"/>
<organism evidence="7 8">
    <name type="scientific">Albidovulum aquaemixtae</name>
    <dbReference type="NCBI Taxonomy" id="1542388"/>
    <lineage>
        <taxon>Bacteria</taxon>
        <taxon>Pseudomonadati</taxon>
        <taxon>Pseudomonadota</taxon>
        <taxon>Alphaproteobacteria</taxon>
        <taxon>Rhodobacterales</taxon>
        <taxon>Paracoccaceae</taxon>
        <taxon>Albidovulum</taxon>
    </lineage>
</organism>
<evidence type="ECO:0000256" key="5">
    <source>
        <dbReference type="SAM" id="SignalP"/>
    </source>
</evidence>